<keyword evidence="3" id="KW-1185">Reference proteome</keyword>
<dbReference type="Gene3D" id="3.80.10.10">
    <property type="entry name" value="Ribonuclease Inhibitor"/>
    <property type="match status" value="1"/>
</dbReference>
<reference evidence="4" key="1">
    <citation type="submission" date="2025-08" db="UniProtKB">
        <authorList>
            <consortium name="RefSeq"/>
        </authorList>
    </citation>
    <scope>IDENTIFICATION</scope>
</reference>
<dbReference type="AlphaFoldDB" id="A0A6P6DTD3"/>
<dbReference type="Proteomes" id="UP000515203">
    <property type="component" value="Unplaced"/>
</dbReference>
<keyword evidence="2" id="KW-0677">Repeat</keyword>
<dbReference type="GeneID" id="101589662"/>
<dbReference type="RefSeq" id="XP_023563282.1">
    <property type="nucleotide sequence ID" value="XM_023707514.1"/>
</dbReference>
<dbReference type="GO" id="GO:0005737">
    <property type="term" value="C:cytoplasm"/>
    <property type="evidence" value="ECO:0007669"/>
    <property type="project" value="TreeGrafter"/>
</dbReference>
<dbReference type="PANTHER" id="PTHR14224:SF19">
    <property type="entry name" value="PRAME FAMILY MEMBER 11-RELATED"/>
    <property type="match status" value="1"/>
</dbReference>
<dbReference type="OrthoDB" id="9634549at2759"/>
<organism evidence="3 4">
    <name type="scientific">Octodon degus</name>
    <name type="common">Degu</name>
    <name type="synonym">Sciurus degus</name>
    <dbReference type="NCBI Taxonomy" id="10160"/>
    <lineage>
        <taxon>Eukaryota</taxon>
        <taxon>Metazoa</taxon>
        <taxon>Chordata</taxon>
        <taxon>Craniata</taxon>
        <taxon>Vertebrata</taxon>
        <taxon>Euteleostomi</taxon>
        <taxon>Mammalia</taxon>
        <taxon>Eutheria</taxon>
        <taxon>Euarchontoglires</taxon>
        <taxon>Glires</taxon>
        <taxon>Rodentia</taxon>
        <taxon>Hystricomorpha</taxon>
        <taxon>Octodontidae</taxon>
        <taxon>Octodon</taxon>
    </lineage>
</organism>
<proteinExistence type="predicted"/>
<gene>
    <name evidence="4" type="primary">LOC101589662</name>
</gene>
<dbReference type="InterPro" id="IPR032675">
    <property type="entry name" value="LRR_dom_sf"/>
</dbReference>
<dbReference type="InterPro" id="IPR050694">
    <property type="entry name" value="LRRC14/PRAME"/>
</dbReference>
<name>A0A6P6DTD3_OCTDE</name>
<dbReference type="PANTHER" id="PTHR14224">
    <property type="entry name" value="SIMILAR TO PREFERENTIALLY EXPRESSED ANTIGEN IN MELANOMA-LIKE 3"/>
    <property type="match status" value="1"/>
</dbReference>
<keyword evidence="1" id="KW-0433">Leucine-rich repeat</keyword>
<sequence>MQSPASLYELAKQNLMKGDTTTSGALHELPTVIFHDLFMDAFMREHNEVLKVMVQFWPFRYLPLRTLMQMRKQDTPHAQLGEITTEKRDLQTLEALLDGLDMQLSQNVHHSYSEIYAFYLLQLQNLQELHMNKVSFLRGNLHKIIRSQTPLEALSLCSSPLDESDLKHLSQCSSTSQLKALTLRRISIKSFNPRTLQVLLDKVSNTLETLILECCDITDTQILAILPALSHCSQLKAFNCYGNDISHGTLQALLYQTAGLSQFTQGLYPAPMESYQSNVLTEFVDSQRYAQVYAELTPVLQDIRPSPLNFDPTVAFGGHN</sequence>
<evidence type="ECO:0000313" key="4">
    <source>
        <dbReference type="RefSeq" id="XP_023563282.1"/>
    </source>
</evidence>
<dbReference type="SUPFAM" id="SSF52047">
    <property type="entry name" value="RNI-like"/>
    <property type="match status" value="1"/>
</dbReference>
<evidence type="ECO:0000313" key="3">
    <source>
        <dbReference type="Proteomes" id="UP000515203"/>
    </source>
</evidence>
<protein>
    <submittedName>
        <fullName evidence="4">PRAME family member 8-like</fullName>
    </submittedName>
</protein>
<dbReference type="InParanoid" id="A0A6P6DTD3"/>
<evidence type="ECO:0000256" key="1">
    <source>
        <dbReference type="ARBA" id="ARBA00022614"/>
    </source>
</evidence>
<accession>A0A6P6DTD3</accession>
<evidence type="ECO:0000256" key="2">
    <source>
        <dbReference type="ARBA" id="ARBA00022737"/>
    </source>
</evidence>